<evidence type="ECO:0000256" key="1">
    <source>
        <dbReference type="SAM" id="MobiDB-lite"/>
    </source>
</evidence>
<keyword evidence="4" id="KW-1185">Reference proteome</keyword>
<dbReference type="InterPro" id="IPR045341">
    <property type="entry name" value="DUF6532"/>
</dbReference>
<dbReference type="AlphaFoldDB" id="A0AAD7JFN8"/>
<dbReference type="Proteomes" id="UP001215280">
    <property type="component" value="Unassembled WGS sequence"/>
</dbReference>
<evidence type="ECO:0000313" key="4">
    <source>
        <dbReference type="Proteomes" id="UP001215280"/>
    </source>
</evidence>
<organism evidence="3 4">
    <name type="scientific">Mycena maculata</name>
    <dbReference type="NCBI Taxonomy" id="230809"/>
    <lineage>
        <taxon>Eukaryota</taxon>
        <taxon>Fungi</taxon>
        <taxon>Dikarya</taxon>
        <taxon>Basidiomycota</taxon>
        <taxon>Agaricomycotina</taxon>
        <taxon>Agaricomycetes</taxon>
        <taxon>Agaricomycetidae</taxon>
        <taxon>Agaricales</taxon>
        <taxon>Marasmiineae</taxon>
        <taxon>Mycenaceae</taxon>
        <taxon>Mycena</taxon>
    </lineage>
</organism>
<feature type="compositionally biased region" description="Basic and acidic residues" evidence="1">
    <location>
        <begin position="88"/>
        <end position="98"/>
    </location>
</feature>
<evidence type="ECO:0000259" key="2">
    <source>
        <dbReference type="Pfam" id="PF20149"/>
    </source>
</evidence>
<evidence type="ECO:0000313" key="3">
    <source>
        <dbReference type="EMBL" id="KAJ7763972.1"/>
    </source>
</evidence>
<name>A0AAD7JFN8_9AGAR</name>
<accession>A0AAD7JFN8</accession>
<feature type="domain" description="DUF6532" evidence="2">
    <location>
        <begin position="251"/>
        <end position="441"/>
    </location>
</feature>
<reference evidence="3" key="1">
    <citation type="submission" date="2023-03" db="EMBL/GenBank/DDBJ databases">
        <title>Massive genome expansion in bonnet fungi (Mycena s.s.) driven by repeated elements and novel gene families across ecological guilds.</title>
        <authorList>
            <consortium name="Lawrence Berkeley National Laboratory"/>
            <person name="Harder C.B."/>
            <person name="Miyauchi S."/>
            <person name="Viragh M."/>
            <person name="Kuo A."/>
            <person name="Thoen E."/>
            <person name="Andreopoulos B."/>
            <person name="Lu D."/>
            <person name="Skrede I."/>
            <person name="Drula E."/>
            <person name="Henrissat B."/>
            <person name="Morin E."/>
            <person name="Kohler A."/>
            <person name="Barry K."/>
            <person name="LaButti K."/>
            <person name="Morin E."/>
            <person name="Salamov A."/>
            <person name="Lipzen A."/>
            <person name="Mereny Z."/>
            <person name="Hegedus B."/>
            <person name="Baldrian P."/>
            <person name="Stursova M."/>
            <person name="Weitz H."/>
            <person name="Taylor A."/>
            <person name="Grigoriev I.V."/>
            <person name="Nagy L.G."/>
            <person name="Martin F."/>
            <person name="Kauserud H."/>
        </authorList>
    </citation>
    <scope>NUCLEOTIDE SEQUENCE</scope>
    <source>
        <strain evidence="3">CBHHK188m</strain>
    </source>
</reference>
<comment type="caution">
    <text evidence="3">The sequence shown here is derived from an EMBL/GenBank/DDBJ whole genome shotgun (WGS) entry which is preliminary data.</text>
</comment>
<sequence>MPRLTRIQDSDSDSDSDSDKSSSSPVKARPRAKADKSPPHLDLNAVSHIQQRSLKQKENDNNAVAAKDAEIVALKLKMKTLTKKHEKTKADLRDRDAMDTPPESEEEEEIEMSSFSHSIISKGVVASTTMNSAPKKLRKSGETPIATPMSRVPLTEIGDDSNAVNGRDTPGTGAGGVGETSPPFRSPLKRKRVHGSPPPTRSSSSSSRRPHKRAKVAKELHKAEFVAGKAPIRSRTNLKDYTEPARLLKSAMHVFEVRVWTYGSYPPVEVQTDWVKEIWDEVCTDTGDRMELTERMSIMIRKYGSHPRSTLKDGVRPLIAPTYGFKIGDSDKVVRKNMRLWKALLTESAFHYKDPAELTGYAGNSIIVESMRAIWLKGKGSCGILYEKYFSPISLVTLALIFTAVEFCIEEYSTGRFQQGTFDEVLNKERYEVHLEDLTEWASLKPSVTGAIRQRMHDTLRSYGKI</sequence>
<dbReference type="Pfam" id="PF20149">
    <property type="entry name" value="DUF6532"/>
    <property type="match status" value="1"/>
</dbReference>
<feature type="compositionally biased region" description="Acidic residues" evidence="1">
    <location>
        <begin position="102"/>
        <end position="111"/>
    </location>
</feature>
<proteinExistence type="predicted"/>
<feature type="region of interest" description="Disordered" evidence="1">
    <location>
        <begin position="83"/>
        <end position="216"/>
    </location>
</feature>
<gene>
    <name evidence="3" type="ORF">DFH07DRAFT_956247</name>
</gene>
<feature type="region of interest" description="Disordered" evidence="1">
    <location>
        <begin position="1"/>
        <end position="43"/>
    </location>
</feature>
<dbReference type="EMBL" id="JARJLG010000039">
    <property type="protein sequence ID" value="KAJ7763972.1"/>
    <property type="molecule type" value="Genomic_DNA"/>
</dbReference>
<protein>
    <recommendedName>
        <fullName evidence="2">DUF6532 domain-containing protein</fullName>
    </recommendedName>
</protein>
<feature type="compositionally biased region" description="Low complexity" evidence="1">
    <location>
        <begin position="112"/>
        <end position="121"/>
    </location>
</feature>